<accession>A0ACA9QWU1</accession>
<sequence length="138" mass="15646">HRGTSQSPISKTPLAGCRSYSEQEKKGKSRGPRPDPSLSIQSLPNERHDEDEMRDDSRANLQHNAGHSGLNKWYSFYTRNLHIPQGMQASRTLLNPSQRQVPSVAAAVRYRLVTIITSLSDYEFSFLKMSSREQSLED</sequence>
<gene>
    <name evidence="1" type="ORF">ACOLOM_LOCUS13553</name>
</gene>
<keyword evidence="2" id="KW-1185">Reference proteome</keyword>
<organism evidence="1 2">
    <name type="scientific">Acaulospora colombiana</name>
    <dbReference type="NCBI Taxonomy" id="27376"/>
    <lineage>
        <taxon>Eukaryota</taxon>
        <taxon>Fungi</taxon>
        <taxon>Fungi incertae sedis</taxon>
        <taxon>Mucoromycota</taxon>
        <taxon>Glomeromycotina</taxon>
        <taxon>Glomeromycetes</taxon>
        <taxon>Diversisporales</taxon>
        <taxon>Acaulosporaceae</taxon>
        <taxon>Acaulospora</taxon>
    </lineage>
</organism>
<dbReference type="EMBL" id="CAJVPT010062857">
    <property type="protein sequence ID" value="CAG8767665.1"/>
    <property type="molecule type" value="Genomic_DNA"/>
</dbReference>
<feature type="non-terminal residue" evidence="1">
    <location>
        <position position="1"/>
    </location>
</feature>
<reference evidence="1" key="1">
    <citation type="submission" date="2021-06" db="EMBL/GenBank/DDBJ databases">
        <authorList>
            <person name="Kallberg Y."/>
            <person name="Tangrot J."/>
            <person name="Rosling A."/>
        </authorList>
    </citation>
    <scope>NUCLEOTIDE SEQUENCE</scope>
    <source>
        <strain evidence="1">CL356</strain>
    </source>
</reference>
<proteinExistence type="predicted"/>
<dbReference type="Proteomes" id="UP000789525">
    <property type="component" value="Unassembled WGS sequence"/>
</dbReference>
<evidence type="ECO:0000313" key="1">
    <source>
        <dbReference type="EMBL" id="CAG8767665.1"/>
    </source>
</evidence>
<name>A0ACA9QWU1_9GLOM</name>
<protein>
    <submittedName>
        <fullName evidence="1">16418_t:CDS:1</fullName>
    </submittedName>
</protein>
<comment type="caution">
    <text evidence="1">The sequence shown here is derived from an EMBL/GenBank/DDBJ whole genome shotgun (WGS) entry which is preliminary data.</text>
</comment>
<evidence type="ECO:0000313" key="2">
    <source>
        <dbReference type="Proteomes" id="UP000789525"/>
    </source>
</evidence>